<evidence type="ECO:0000256" key="2">
    <source>
        <dbReference type="ARBA" id="ARBA00022741"/>
    </source>
</evidence>
<dbReference type="InterPro" id="IPR041095">
    <property type="entry name" value="EFG_II"/>
</dbReference>
<comment type="caution">
    <text evidence="9">The sequence shown here is derived from an EMBL/GenBank/DDBJ whole genome shotgun (WGS) entry which is preliminary data.</text>
</comment>
<dbReference type="PANTHER" id="PTHR43512">
    <property type="entry name" value="TRANSLATION FACTOR GUF1-RELATED"/>
    <property type="match status" value="1"/>
</dbReference>
<dbReference type="Pfam" id="PF00009">
    <property type="entry name" value="GTP_EFTU"/>
    <property type="match status" value="1"/>
</dbReference>
<dbReference type="EC" id="3.6.5.n1" evidence="7"/>
<dbReference type="Gene3D" id="3.40.50.300">
    <property type="entry name" value="P-loop containing nucleotide triphosphate hydrolases"/>
    <property type="match status" value="1"/>
</dbReference>
<feature type="binding site" evidence="7">
    <location>
        <begin position="126"/>
        <end position="129"/>
    </location>
    <ligand>
        <name>GTP</name>
        <dbReference type="ChEBI" id="CHEBI:37565"/>
    </ligand>
</feature>
<dbReference type="InterPro" id="IPR000795">
    <property type="entry name" value="T_Tr_GTP-bd_dom"/>
</dbReference>
<dbReference type="GO" id="GO:0043022">
    <property type="term" value="F:ribosome binding"/>
    <property type="evidence" value="ECO:0007669"/>
    <property type="project" value="UniProtKB-UniRule"/>
</dbReference>
<dbReference type="GO" id="GO:0005886">
    <property type="term" value="C:plasma membrane"/>
    <property type="evidence" value="ECO:0007669"/>
    <property type="project" value="UniProtKB-SubCell"/>
</dbReference>
<evidence type="ECO:0000256" key="6">
    <source>
        <dbReference type="ARBA" id="ARBA00023136"/>
    </source>
</evidence>
<evidence type="ECO:0000313" key="9">
    <source>
        <dbReference type="EMBL" id="PIT93063.1"/>
    </source>
</evidence>
<name>A0A2M6WJX6_9BACT</name>
<dbReference type="InterPro" id="IPR009000">
    <property type="entry name" value="Transl_B-barrel_sf"/>
</dbReference>
<evidence type="ECO:0000256" key="3">
    <source>
        <dbReference type="ARBA" id="ARBA00022801"/>
    </source>
</evidence>
<dbReference type="Pfam" id="PF14492">
    <property type="entry name" value="EFG_III"/>
    <property type="match status" value="1"/>
</dbReference>
<dbReference type="InterPro" id="IPR005225">
    <property type="entry name" value="Small_GTP-bd"/>
</dbReference>
<dbReference type="Gene3D" id="3.30.70.870">
    <property type="entry name" value="Elongation Factor G (Translational Gtpase), domain 3"/>
    <property type="match status" value="1"/>
</dbReference>
<dbReference type="InterPro" id="IPR006297">
    <property type="entry name" value="EF-4"/>
</dbReference>
<keyword evidence="5 7" id="KW-0342">GTP-binding</keyword>
<sequence>MNNIRNFVIIAHIDHGKSTLADRMLELTGTVEKRVMKTQYLDQMDLERERGITIKMTPVRMNYQGYILNLIDTPGHSDFGYEVSRALEAVEGAILLVDGTQGIQAQTLSNFETAKRAGLKIIGVVNKVDVADQKQIDDVTEDLCELLNAHPDDILFCSGKTGVGVDKVLASVIENVPAPTEDVYELKATRALVFDSIYDEHKGVIANVRVFSGEITLNEDYYLVATSAQAKAKHIGYFKPGYSPSEKIKTGEIGFVATGIKDPDSLKIGDTLTNIKPGSVVDEILALPGYREARPVVFVSFYPEDADDYDDFKKALSKLRLSDSALTFEPDTSEVLGRGFKGGFLGRLHFEIITERIFREFDIEVVSSFPSVAYKVKPRSTKDLELEPAENGFFWVKNPKDLPEEFLEILEPMTKIEILTPIEYLGAIMQLTEFFRLFEIVTKPMGVNKVIISAKLPLADLILDFDDKLKSVSAGFGSLSYEIVDYEKADVDSLEIMVAGQVMPGLIRILPRAEMEKEARKTLEKLKNLMPKQQFAQALQAKYKGKIIARENISAMSKNVTGHLYGGDRTRKMKLWKKQKAGKKKLKERGEKNRVRIPSEVFKELMKK</sequence>
<evidence type="ECO:0000259" key="8">
    <source>
        <dbReference type="PROSITE" id="PS51722"/>
    </source>
</evidence>
<dbReference type="InterPro" id="IPR038363">
    <property type="entry name" value="LepA_C_sf"/>
</dbReference>
<dbReference type="GO" id="GO:0005525">
    <property type="term" value="F:GTP binding"/>
    <property type="evidence" value="ECO:0007669"/>
    <property type="project" value="UniProtKB-UniRule"/>
</dbReference>
<dbReference type="InterPro" id="IPR000640">
    <property type="entry name" value="EFG_V-like"/>
</dbReference>
<dbReference type="AlphaFoldDB" id="A0A2M6WJX6"/>
<dbReference type="NCBIfam" id="TIGR00231">
    <property type="entry name" value="small_GTP"/>
    <property type="match status" value="1"/>
</dbReference>
<dbReference type="SUPFAM" id="SSF50447">
    <property type="entry name" value="Translation proteins"/>
    <property type="match status" value="1"/>
</dbReference>
<dbReference type="PANTHER" id="PTHR43512:SF4">
    <property type="entry name" value="TRANSLATION FACTOR GUF1 HOMOLOG, CHLOROPLASTIC"/>
    <property type="match status" value="1"/>
</dbReference>
<keyword evidence="2 7" id="KW-0547">Nucleotide-binding</keyword>
<dbReference type="EMBL" id="PFAY01000015">
    <property type="protein sequence ID" value="PIT93063.1"/>
    <property type="molecule type" value="Genomic_DNA"/>
</dbReference>
<feature type="domain" description="Tr-type G" evidence="8">
    <location>
        <begin position="2"/>
        <end position="180"/>
    </location>
</feature>
<dbReference type="InterPro" id="IPR027417">
    <property type="entry name" value="P-loop_NTPase"/>
</dbReference>
<protein>
    <recommendedName>
        <fullName evidence="7">Elongation factor 4</fullName>
        <shortName evidence="7">EF-4</shortName>
        <ecNumber evidence="7">3.6.5.n1</ecNumber>
    </recommendedName>
    <alternativeName>
        <fullName evidence="7">Ribosomal back-translocase LepA</fullName>
    </alternativeName>
</protein>
<reference evidence="10" key="1">
    <citation type="submission" date="2017-09" db="EMBL/GenBank/DDBJ databases">
        <title>Depth-based differentiation of microbial function through sediment-hosted aquifers and enrichment of novel symbionts in the deep terrestrial subsurface.</title>
        <authorList>
            <person name="Probst A.J."/>
            <person name="Ladd B."/>
            <person name="Jarett J.K."/>
            <person name="Geller-Mcgrath D.E."/>
            <person name="Sieber C.M.K."/>
            <person name="Emerson J.B."/>
            <person name="Anantharaman K."/>
            <person name="Thomas B.C."/>
            <person name="Malmstrom R."/>
            <person name="Stieglmeier M."/>
            <person name="Klingl A."/>
            <person name="Woyke T."/>
            <person name="Ryan C.M."/>
            <person name="Banfield J.F."/>
        </authorList>
    </citation>
    <scope>NUCLEOTIDE SEQUENCE [LARGE SCALE GENOMIC DNA]</scope>
</reference>
<dbReference type="InterPro" id="IPR031157">
    <property type="entry name" value="G_TR_CS"/>
</dbReference>
<comment type="subcellular location">
    <subcellularLocation>
        <location evidence="7">Cell membrane</location>
        <topology evidence="7">Peripheral membrane protein</topology>
        <orientation evidence="7">Cytoplasmic side</orientation>
    </subcellularLocation>
</comment>
<evidence type="ECO:0000256" key="1">
    <source>
        <dbReference type="ARBA" id="ARBA00005454"/>
    </source>
</evidence>
<dbReference type="PROSITE" id="PS51722">
    <property type="entry name" value="G_TR_2"/>
    <property type="match status" value="1"/>
</dbReference>
<dbReference type="SUPFAM" id="SSF54980">
    <property type="entry name" value="EF-G C-terminal domain-like"/>
    <property type="match status" value="2"/>
</dbReference>
<evidence type="ECO:0000256" key="7">
    <source>
        <dbReference type="HAMAP-Rule" id="MF_00071"/>
    </source>
</evidence>
<dbReference type="GO" id="GO:0003924">
    <property type="term" value="F:GTPase activity"/>
    <property type="evidence" value="ECO:0007669"/>
    <property type="project" value="UniProtKB-UniRule"/>
</dbReference>
<proteinExistence type="inferred from homology"/>
<dbReference type="NCBIfam" id="TIGR01393">
    <property type="entry name" value="lepA"/>
    <property type="match status" value="1"/>
</dbReference>
<accession>A0A2M6WJX6</accession>
<keyword evidence="7" id="KW-1003">Cell membrane</keyword>
<keyword evidence="3 7" id="KW-0378">Hydrolase</keyword>
<dbReference type="Pfam" id="PF00679">
    <property type="entry name" value="EFG_C"/>
    <property type="match status" value="1"/>
</dbReference>
<keyword evidence="9" id="KW-0251">Elongation factor</keyword>
<comment type="function">
    <text evidence="7">Required for accurate and efficient protein synthesis under certain stress conditions. May act as a fidelity factor of the translation reaction, by catalyzing a one-codon backward translocation of tRNAs on improperly translocated ribosomes. Back-translocation proceeds from a post-translocation (POST) complex to a pre-translocation (PRE) complex, thus giving elongation factor G a second chance to translocate the tRNAs correctly. Binds to ribosomes in a GTP-dependent manner.</text>
</comment>
<keyword evidence="6 7" id="KW-0472">Membrane</keyword>
<evidence type="ECO:0000313" key="10">
    <source>
        <dbReference type="Proteomes" id="UP000229112"/>
    </source>
</evidence>
<dbReference type="SUPFAM" id="SSF52540">
    <property type="entry name" value="P-loop containing nucleoside triphosphate hydrolases"/>
    <property type="match status" value="1"/>
</dbReference>
<dbReference type="PROSITE" id="PS00301">
    <property type="entry name" value="G_TR_1"/>
    <property type="match status" value="1"/>
</dbReference>
<dbReference type="PRINTS" id="PR00315">
    <property type="entry name" value="ELONGATNFCT"/>
</dbReference>
<feature type="binding site" evidence="7">
    <location>
        <begin position="14"/>
        <end position="19"/>
    </location>
    <ligand>
        <name>GTP</name>
        <dbReference type="ChEBI" id="CHEBI:37565"/>
    </ligand>
</feature>
<keyword evidence="4 7" id="KW-0648">Protein biosynthesis</keyword>
<dbReference type="InterPro" id="IPR035647">
    <property type="entry name" value="EFG_III/V"/>
</dbReference>
<dbReference type="InterPro" id="IPR013842">
    <property type="entry name" value="LepA_CTD"/>
</dbReference>
<dbReference type="Pfam" id="PF06421">
    <property type="entry name" value="LepA_C"/>
    <property type="match status" value="1"/>
</dbReference>
<dbReference type="GO" id="GO:0045727">
    <property type="term" value="P:positive regulation of translation"/>
    <property type="evidence" value="ECO:0007669"/>
    <property type="project" value="UniProtKB-UniRule"/>
</dbReference>
<comment type="similarity">
    <text evidence="1 7">Belongs to the TRAFAC class translation factor GTPase superfamily. Classic translation factor GTPase family. LepA subfamily.</text>
</comment>
<dbReference type="Proteomes" id="UP000229112">
    <property type="component" value="Unassembled WGS sequence"/>
</dbReference>
<evidence type="ECO:0000256" key="5">
    <source>
        <dbReference type="ARBA" id="ARBA00023134"/>
    </source>
</evidence>
<dbReference type="Gene3D" id="3.30.70.2570">
    <property type="entry name" value="Elongation factor 4, C-terminal domain"/>
    <property type="match status" value="1"/>
</dbReference>
<dbReference type="GO" id="GO:0003746">
    <property type="term" value="F:translation elongation factor activity"/>
    <property type="evidence" value="ECO:0007669"/>
    <property type="project" value="UniProtKB-UniRule"/>
</dbReference>
<organism evidence="9 10">
    <name type="scientific">Candidatus Harrisonbacteria bacterium CG10_big_fil_rev_8_21_14_0_10_38_8</name>
    <dbReference type="NCBI Taxonomy" id="1974582"/>
    <lineage>
        <taxon>Bacteria</taxon>
        <taxon>Candidatus Harrisoniibacteriota</taxon>
    </lineage>
</organism>
<dbReference type="HAMAP" id="MF_00071">
    <property type="entry name" value="LepA"/>
    <property type="match status" value="1"/>
</dbReference>
<comment type="catalytic activity">
    <reaction evidence="7">
        <text>GTP + H2O = GDP + phosphate + H(+)</text>
        <dbReference type="Rhea" id="RHEA:19669"/>
        <dbReference type="ChEBI" id="CHEBI:15377"/>
        <dbReference type="ChEBI" id="CHEBI:15378"/>
        <dbReference type="ChEBI" id="CHEBI:37565"/>
        <dbReference type="ChEBI" id="CHEBI:43474"/>
        <dbReference type="ChEBI" id="CHEBI:58189"/>
        <dbReference type="EC" id="3.6.5.n1"/>
    </reaction>
</comment>
<dbReference type="Gene3D" id="2.40.30.10">
    <property type="entry name" value="Translation factors"/>
    <property type="match status" value="1"/>
</dbReference>
<gene>
    <name evidence="7" type="primary">lepA</name>
    <name evidence="9" type="ORF">COU06_02025</name>
</gene>
<dbReference type="Gene3D" id="3.30.70.240">
    <property type="match status" value="1"/>
</dbReference>
<evidence type="ECO:0000256" key="4">
    <source>
        <dbReference type="ARBA" id="ARBA00022917"/>
    </source>
</evidence>